<dbReference type="Gene3D" id="3.10.20.30">
    <property type="match status" value="1"/>
</dbReference>
<dbReference type="AlphaFoldDB" id="A0A399QZJ6"/>
<name>A0A399QZJ6_9PROT</name>
<sequence length="82" mass="8578">MADILYFGRLGDVAGTHSENLDIPATVADTAALRRWIDTEKSAGGAFLEASVRLAVNSEIVVDPHPISPSDEIAFMPPVGGG</sequence>
<keyword evidence="2" id="KW-1185">Reference proteome</keyword>
<dbReference type="Pfam" id="PF02597">
    <property type="entry name" value="ThiS"/>
    <property type="match status" value="1"/>
</dbReference>
<dbReference type="Proteomes" id="UP000265431">
    <property type="component" value="Unassembled WGS sequence"/>
</dbReference>
<reference evidence="1 2" key="1">
    <citation type="submission" date="2018-08" db="EMBL/GenBank/DDBJ databases">
        <title>Henriciella mobilis sp. nov., isolated from seawater.</title>
        <authorList>
            <person name="Cheng H."/>
            <person name="Wu Y.-H."/>
            <person name="Xu X.-W."/>
            <person name="Guo L.-L."/>
        </authorList>
    </citation>
    <scope>NUCLEOTIDE SEQUENCE [LARGE SCALE GENOMIC DNA]</scope>
    <source>
        <strain evidence="1 2">CCUG66934</strain>
    </source>
</reference>
<dbReference type="RefSeq" id="WP_119379755.1">
    <property type="nucleotide sequence ID" value="NZ_QWGB01000005.1"/>
</dbReference>
<dbReference type="InterPro" id="IPR003749">
    <property type="entry name" value="ThiS/MoaD-like"/>
</dbReference>
<comment type="caution">
    <text evidence="1">The sequence shown here is derived from an EMBL/GenBank/DDBJ whole genome shotgun (WGS) entry which is preliminary data.</text>
</comment>
<gene>
    <name evidence="1" type="ORF">D1224_10155</name>
</gene>
<evidence type="ECO:0000313" key="2">
    <source>
        <dbReference type="Proteomes" id="UP000265431"/>
    </source>
</evidence>
<dbReference type="CDD" id="cd00754">
    <property type="entry name" value="Ubl_MoaD"/>
    <property type="match status" value="1"/>
</dbReference>
<dbReference type="InterPro" id="IPR016155">
    <property type="entry name" value="Mopterin_synth/thiamin_S_b"/>
</dbReference>
<organism evidence="1 2">
    <name type="scientific">Henriciella barbarensis</name>
    <dbReference type="NCBI Taxonomy" id="86342"/>
    <lineage>
        <taxon>Bacteria</taxon>
        <taxon>Pseudomonadati</taxon>
        <taxon>Pseudomonadota</taxon>
        <taxon>Alphaproteobacteria</taxon>
        <taxon>Hyphomonadales</taxon>
        <taxon>Hyphomonadaceae</taxon>
        <taxon>Henriciella</taxon>
    </lineage>
</organism>
<proteinExistence type="predicted"/>
<dbReference type="SUPFAM" id="SSF54285">
    <property type="entry name" value="MoaD/ThiS"/>
    <property type="match status" value="1"/>
</dbReference>
<dbReference type="EMBL" id="QWGB01000005">
    <property type="protein sequence ID" value="RIJ24566.1"/>
    <property type="molecule type" value="Genomic_DNA"/>
</dbReference>
<protein>
    <submittedName>
        <fullName evidence="1">MoaD/ThiS family protein</fullName>
    </submittedName>
</protein>
<dbReference type="InterPro" id="IPR012675">
    <property type="entry name" value="Beta-grasp_dom_sf"/>
</dbReference>
<accession>A0A399QZJ6</accession>
<evidence type="ECO:0000313" key="1">
    <source>
        <dbReference type="EMBL" id="RIJ24566.1"/>
    </source>
</evidence>
<dbReference type="OrthoDB" id="9800712at2"/>